<feature type="domain" description="Inositol polyphosphate-related phosphatase" evidence="3">
    <location>
        <begin position="23"/>
        <end position="454"/>
    </location>
</feature>
<dbReference type="SUPFAM" id="SSF56219">
    <property type="entry name" value="DNase I-like"/>
    <property type="match status" value="1"/>
</dbReference>
<dbReference type="GO" id="GO:0046856">
    <property type="term" value="P:phosphatidylinositol dephosphorylation"/>
    <property type="evidence" value="ECO:0007669"/>
    <property type="project" value="InterPro"/>
</dbReference>
<feature type="compositionally biased region" description="Basic and acidic residues" evidence="1">
    <location>
        <begin position="236"/>
        <end position="248"/>
    </location>
</feature>
<protein>
    <submittedName>
        <fullName evidence="4">Polyphosphatidylinositol phosphatase INP52</fullName>
    </submittedName>
</protein>
<evidence type="ECO:0000256" key="1">
    <source>
        <dbReference type="SAM" id="MobiDB-lite"/>
    </source>
</evidence>
<keyword evidence="5" id="KW-1185">Reference proteome</keyword>
<evidence type="ECO:0000256" key="2">
    <source>
        <dbReference type="SAM" id="Phobius"/>
    </source>
</evidence>
<gene>
    <name evidence="4" type="ORF">GQ602_000889</name>
</gene>
<dbReference type="InterPro" id="IPR046985">
    <property type="entry name" value="IP5"/>
</dbReference>
<feature type="compositionally biased region" description="Acidic residues" evidence="1">
    <location>
        <begin position="249"/>
        <end position="260"/>
    </location>
</feature>
<evidence type="ECO:0000313" key="5">
    <source>
        <dbReference type="Proteomes" id="UP000562929"/>
    </source>
</evidence>
<dbReference type="InterPro" id="IPR036691">
    <property type="entry name" value="Endo/exonu/phosph_ase_sf"/>
</dbReference>
<feature type="region of interest" description="Disordered" evidence="1">
    <location>
        <begin position="103"/>
        <end position="135"/>
    </location>
</feature>
<dbReference type="Gene3D" id="3.60.10.10">
    <property type="entry name" value="Endonuclease/exonuclease/phosphatase"/>
    <property type="match status" value="1"/>
</dbReference>
<organism evidence="4 5">
    <name type="scientific">Ophiocordyceps camponoti-floridani</name>
    <dbReference type="NCBI Taxonomy" id="2030778"/>
    <lineage>
        <taxon>Eukaryota</taxon>
        <taxon>Fungi</taxon>
        <taxon>Dikarya</taxon>
        <taxon>Ascomycota</taxon>
        <taxon>Pezizomycotina</taxon>
        <taxon>Sordariomycetes</taxon>
        <taxon>Hypocreomycetidae</taxon>
        <taxon>Hypocreales</taxon>
        <taxon>Ophiocordycipitaceae</taxon>
        <taxon>Ophiocordyceps</taxon>
    </lineage>
</organism>
<dbReference type="PANTHER" id="PTHR11200">
    <property type="entry name" value="INOSITOL 5-PHOSPHATASE"/>
    <property type="match status" value="1"/>
</dbReference>
<dbReference type="SMART" id="SM00128">
    <property type="entry name" value="IPPc"/>
    <property type="match status" value="1"/>
</dbReference>
<keyword evidence="2" id="KW-0812">Transmembrane</keyword>
<feature type="region of interest" description="Disordered" evidence="1">
    <location>
        <begin position="350"/>
        <end position="391"/>
    </location>
</feature>
<reference evidence="4 5" key="1">
    <citation type="journal article" date="2020" name="G3 (Bethesda)">
        <title>Genetic Underpinnings of Host Manipulation by Ophiocordyceps as Revealed by Comparative Transcriptomics.</title>
        <authorList>
            <person name="Will I."/>
            <person name="Das B."/>
            <person name="Trinh T."/>
            <person name="Brachmann A."/>
            <person name="Ohm R.A."/>
            <person name="de Bekker C."/>
        </authorList>
    </citation>
    <scope>NUCLEOTIDE SEQUENCE [LARGE SCALE GENOMIC DNA]</scope>
    <source>
        <strain evidence="4 5">EC05</strain>
    </source>
</reference>
<dbReference type="GO" id="GO:0004439">
    <property type="term" value="F:phosphatidylinositol-4,5-bisphosphate 5-phosphatase activity"/>
    <property type="evidence" value="ECO:0007669"/>
    <property type="project" value="TreeGrafter"/>
</dbReference>
<feature type="transmembrane region" description="Helical" evidence="2">
    <location>
        <begin position="489"/>
        <end position="519"/>
    </location>
</feature>
<dbReference type="PANTHER" id="PTHR11200:SF286">
    <property type="entry name" value="5-PHOSPHATASE, PUTATIVE (AFU_ORTHOLOGUE AFUA_5G07600)-RELATED"/>
    <property type="match status" value="1"/>
</dbReference>
<evidence type="ECO:0000313" key="4">
    <source>
        <dbReference type="EMBL" id="KAF4595276.1"/>
    </source>
</evidence>
<feature type="compositionally biased region" description="Basic and acidic residues" evidence="1">
    <location>
        <begin position="117"/>
        <end position="133"/>
    </location>
</feature>
<dbReference type="OrthoDB" id="62798at2759"/>
<dbReference type="AlphaFoldDB" id="A0A8H4VGX1"/>
<keyword evidence="2" id="KW-0472">Membrane</keyword>
<dbReference type="EMBL" id="JAACLJ010000001">
    <property type="protein sequence ID" value="KAF4595276.1"/>
    <property type="molecule type" value="Genomic_DNA"/>
</dbReference>
<proteinExistence type="predicted"/>
<evidence type="ECO:0000259" key="3">
    <source>
        <dbReference type="SMART" id="SM00128"/>
    </source>
</evidence>
<feature type="region of interest" description="Disordered" evidence="1">
    <location>
        <begin position="231"/>
        <end position="267"/>
    </location>
</feature>
<dbReference type="InterPro" id="IPR000300">
    <property type="entry name" value="IPPc"/>
</dbReference>
<keyword evidence="2" id="KW-1133">Transmembrane helix</keyword>
<sequence length="527" mass="58990">MDTCDARSSPLYPSYAAKGDVRATVDLLVVTFNCAKRVICPRVFARHLRWAMERNSGGLPEVVVLSLQEVAPLSKAFVGEYFLNGFLERFEEAVNGAAVTMTTTYKKKKNKKQQQQQKREETSPSMKPSDDHQTPFTLVRAGNVGYTAMMLFARHPTRLSPVLEAEVGFGAADMGNKGAVGMRTLYSDPDGGQAELTFVATHLAAMEWNLPRRNANWAAIMRGLTFANPEEVLSGEDGREDTRLLPRGDDDEDEDDENEGDSQQQHARLRRRLHGLSVYKPSSHLFVAGDLNYRIATTPPPPGAVLPSLDPTSPSHFSAFLPLDQLTRERRAGRTLHGLVEAPVEFPPTYKYMPMEEGEEDDGGGFFDERGHYEDGDDDDDDDDDEGDDEDTDVVRWRFASHRWPAWTDRILYLEAPPSDPQIEVRAYDALPVVRTSDHRAVFLRVSVPLSPRSGTGSLAASDPRRRLPVEIDPEAWARRRAARRKERLLGWALLLWGSREGGWVLLLALVVGLSGWYWGFYGVSET</sequence>
<accession>A0A8H4VGX1</accession>
<comment type="caution">
    <text evidence="4">The sequence shown here is derived from an EMBL/GenBank/DDBJ whole genome shotgun (WGS) entry which is preliminary data.</text>
</comment>
<feature type="compositionally biased region" description="Acidic residues" evidence="1">
    <location>
        <begin position="375"/>
        <end position="391"/>
    </location>
</feature>
<name>A0A8H4VGX1_9HYPO</name>
<dbReference type="Pfam" id="PF22669">
    <property type="entry name" value="Exo_endo_phos2"/>
    <property type="match status" value="2"/>
</dbReference>
<dbReference type="Proteomes" id="UP000562929">
    <property type="component" value="Unassembled WGS sequence"/>
</dbReference>